<dbReference type="eggNOG" id="COG1396">
    <property type="taxonomic scope" value="Bacteria"/>
</dbReference>
<comment type="caution">
    <text evidence="3">The sequence shown here is derived from an EMBL/GenBank/DDBJ whole genome shotgun (WGS) entry which is preliminary data.</text>
</comment>
<dbReference type="Gene3D" id="1.10.260.40">
    <property type="entry name" value="lambda repressor-like DNA-binding domains"/>
    <property type="match status" value="1"/>
</dbReference>
<dbReference type="GO" id="GO:0003677">
    <property type="term" value="F:DNA binding"/>
    <property type="evidence" value="ECO:0007669"/>
    <property type="project" value="UniProtKB-KW"/>
</dbReference>
<dbReference type="Proteomes" id="UP000027931">
    <property type="component" value="Unassembled WGS sequence"/>
</dbReference>
<sequence>MSDILMLVGLRVRDLRKQRGYSQEELAEKAGTHFSYIGGIERGQRNVTVKTLEKIAECLDVEVFEFFTNLHHDDEDAEKTELLHQITAILETFGVNGLVSARNILKELSKSQRPDEREGI</sequence>
<dbReference type="GO" id="GO:0003700">
    <property type="term" value="F:DNA-binding transcription factor activity"/>
    <property type="evidence" value="ECO:0007669"/>
    <property type="project" value="TreeGrafter"/>
</dbReference>
<dbReference type="PANTHER" id="PTHR46797:SF1">
    <property type="entry name" value="METHYLPHOSPHONATE SYNTHASE"/>
    <property type="match status" value="1"/>
</dbReference>
<dbReference type="InterPro" id="IPR001387">
    <property type="entry name" value="Cro/C1-type_HTH"/>
</dbReference>
<dbReference type="CDD" id="cd00093">
    <property type="entry name" value="HTH_XRE"/>
    <property type="match status" value="1"/>
</dbReference>
<dbReference type="RefSeq" id="WP_038084169.1">
    <property type="nucleotide sequence ID" value="NZ_JMIR01000002.1"/>
</dbReference>
<protein>
    <recommendedName>
        <fullName evidence="2">HTH cro/C1-type domain-containing protein</fullName>
    </recommendedName>
</protein>
<dbReference type="PANTHER" id="PTHR46797">
    <property type="entry name" value="HTH-TYPE TRANSCRIPTIONAL REGULATOR"/>
    <property type="match status" value="1"/>
</dbReference>
<evidence type="ECO:0000256" key="1">
    <source>
        <dbReference type="ARBA" id="ARBA00023125"/>
    </source>
</evidence>
<dbReference type="SMART" id="SM00530">
    <property type="entry name" value="HTH_XRE"/>
    <property type="match status" value="1"/>
</dbReference>
<dbReference type="AlphaFoldDB" id="A0A074LXV2"/>
<feature type="domain" description="HTH cro/C1-type" evidence="2">
    <location>
        <begin position="12"/>
        <end position="66"/>
    </location>
</feature>
<dbReference type="STRING" id="1157490.EL26_02895"/>
<keyword evidence="4" id="KW-1185">Reference proteome</keyword>
<accession>A0A074LXV2</accession>
<proteinExistence type="predicted"/>
<name>A0A074LXV2_9BACL</name>
<evidence type="ECO:0000313" key="4">
    <source>
        <dbReference type="Proteomes" id="UP000027931"/>
    </source>
</evidence>
<dbReference type="SUPFAM" id="SSF47413">
    <property type="entry name" value="lambda repressor-like DNA-binding domains"/>
    <property type="match status" value="1"/>
</dbReference>
<keyword evidence="1" id="KW-0238">DNA-binding</keyword>
<dbReference type="Pfam" id="PF01381">
    <property type="entry name" value="HTH_3"/>
    <property type="match status" value="1"/>
</dbReference>
<gene>
    <name evidence="3" type="ORF">EL26_02895</name>
</gene>
<organism evidence="3 4">
    <name type="scientific">Tumebacillus flagellatus</name>
    <dbReference type="NCBI Taxonomy" id="1157490"/>
    <lineage>
        <taxon>Bacteria</taxon>
        <taxon>Bacillati</taxon>
        <taxon>Bacillota</taxon>
        <taxon>Bacilli</taxon>
        <taxon>Bacillales</taxon>
        <taxon>Alicyclobacillaceae</taxon>
        <taxon>Tumebacillus</taxon>
    </lineage>
</organism>
<dbReference type="EMBL" id="JMIR01000002">
    <property type="protein sequence ID" value="KEO84963.1"/>
    <property type="molecule type" value="Genomic_DNA"/>
</dbReference>
<evidence type="ECO:0000313" key="3">
    <source>
        <dbReference type="EMBL" id="KEO84963.1"/>
    </source>
</evidence>
<dbReference type="InterPro" id="IPR050807">
    <property type="entry name" value="TransReg_Diox_bact_type"/>
</dbReference>
<dbReference type="OrthoDB" id="9814553at2"/>
<evidence type="ECO:0000259" key="2">
    <source>
        <dbReference type="PROSITE" id="PS50943"/>
    </source>
</evidence>
<reference evidence="3 4" key="1">
    <citation type="journal article" date="2013" name="Int. J. Syst. Evol. Microbiol.">
        <title>Tumebacillus flagellatus sp. nov., an alpha-amylase/pullulanase-producing bacterium isolated from cassava wastewater.</title>
        <authorList>
            <person name="Wang Q."/>
            <person name="Xie N."/>
            <person name="Qin Y."/>
            <person name="Shen N."/>
            <person name="Zhu J."/>
            <person name="Mi H."/>
            <person name="Huang R."/>
        </authorList>
    </citation>
    <scope>NUCLEOTIDE SEQUENCE [LARGE SCALE GENOMIC DNA]</scope>
    <source>
        <strain evidence="3 4">GST4</strain>
    </source>
</reference>
<dbReference type="PROSITE" id="PS50943">
    <property type="entry name" value="HTH_CROC1"/>
    <property type="match status" value="1"/>
</dbReference>
<dbReference type="GO" id="GO:0005829">
    <property type="term" value="C:cytosol"/>
    <property type="evidence" value="ECO:0007669"/>
    <property type="project" value="TreeGrafter"/>
</dbReference>
<dbReference type="InterPro" id="IPR010982">
    <property type="entry name" value="Lambda_DNA-bd_dom_sf"/>
</dbReference>